<organism evidence="2">
    <name type="scientific">Tetraselmis sp. GSL018</name>
    <dbReference type="NCBI Taxonomy" id="582737"/>
    <lineage>
        <taxon>Eukaryota</taxon>
        <taxon>Viridiplantae</taxon>
        <taxon>Chlorophyta</taxon>
        <taxon>core chlorophytes</taxon>
        <taxon>Chlorodendrophyceae</taxon>
        <taxon>Chlorodendrales</taxon>
        <taxon>Chlorodendraceae</taxon>
        <taxon>Tetraselmis</taxon>
    </lineage>
</organism>
<sequence>AKEQGAEGADTQRERFCPSWKGFGGAIGRDGEGEREEGGGQGRGGRPPHRGEEGGFQQVGQTGDPVERPGKADSVAHA</sequence>
<feature type="non-terminal residue" evidence="2">
    <location>
        <position position="78"/>
    </location>
</feature>
<feature type="compositionally biased region" description="Basic and acidic residues" evidence="1">
    <location>
        <begin position="65"/>
        <end position="78"/>
    </location>
</feature>
<feature type="compositionally biased region" description="Basic and acidic residues" evidence="1">
    <location>
        <begin position="1"/>
        <end position="16"/>
    </location>
</feature>
<gene>
    <name evidence="2" type="ORF">TSPGSL018_24544</name>
</gene>
<proteinExistence type="predicted"/>
<evidence type="ECO:0000256" key="1">
    <source>
        <dbReference type="SAM" id="MobiDB-lite"/>
    </source>
</evidence>
<accession>A0A061QU95</accession>
<name>A0A061QU95_9CHLO</name>
<evidence type="ECO:0000313" key="2">
    <source>
        <dbReference type="EMBL" id="JAC62015.1"/>
    </source>
</evidence>
<protein>
    <submittedName>
        <fullName evidence="2">Uncharacterized protein</fullName>
    </submittedName>
</protein>
<reference evidence="2" key="1">
    <citation type="submission" date="2014-05" db="EMBL/GenBank/DDBJ databases">
        <title>The transcriptome of the halophilic microalga Tetraselmis sp. GSL018 isolated from the Great Salt Lake, Utah.</title>
        <authorList>
            <person name="Jinkerson R.E."/>
            <person name="D'Adamo S."/>
            <person name="Posewitz M.C."/>
        </authorList>
    </citation>
    <scope>NUCLEOTIDE SEQUENCE</scope>
    <source>
        <strain evidence="2">GSL018</strain>
    </source>
</reference>
<dbReference type="AlphaFoldDB" id="A0A061QU95"/>
<feature type="compositionally biased region" description="Basic and acidic residues" evidence="1">
    <location>
        <begin position="29"/>
        <end position="38"/>
    </location>
</feature>
<dbReference type="EMBL" id="GBEZ01025032">
    <property type="protein sequence ID" value="JAC62015.1"/>
    <property type="molecule type" value="Transcribed_RNA"/>
</dbReference>
<feature type="region of interest" description="Disordered" evidence="1">
    <location>
        <begin position="1"/>
        <end position="78"/>
    </location>
</feature>
<feature type="non-terminal residue" evidence="2">
    <location>
        <position position="1"/>
    </location>
</feature>